<protein>
    <submittedName>
        <fullName evidence="1">Uncharacterized protein</fullName>
    </submittedName>
</protein>
<sequence>QGEHLFMMKDSNHIRRQARLVARSSFLSDEGRPLADFVLGVVGGWRLLHRCS</sequence>
<feature type="non-terminal residue" evidence="1">
    <location>
        <position position="1"/>
    </location>
</feature>
<dbReference type="AlphaFoldDB" id="A0ABD0JUF9"/>
<reference evidence="1 2" key="1">
    <citation type="journal article" date="2023" name="Sci. Data">
        <title>Genome assembly of the Korean intertidal mud-creeper Batillaria attramentaria.</title>
        <authorList>
            <person name="Patra A.K."/>
            <person name="Ho P.T."/>
            <person name="Jun S."/>
            <person name="Lee S.J."/>
            <person name="Kim Y."/>
            <person name="Won Y.J."/>
        </authorList>
    </citation>
    <scope>NUCLEOTIDE SEQUENCE [LARGE SCALE GENOMIC DNA]</scope>
    <source>
        <strain evidence="1">Wonlab-2016</strain>
    </source>
</reference>
<evidence type="ECO:0000313" key="2">
    <source>
        <dbReference type="Proteomes" id="UP001519460"/>
    </source>
</evidence>
<dbReference type="EMBL" id="JACVVK020000332">
    <property type="protein sequence ID" value="KAK7478153.1"/>
    <property type="molecule type" value="Genomic_DNA"/>
</dbReference>
<gene>
    <name evidence="1" type="ORF">BaRGS_00030600</name>
</gene>
<keyword evidence="2" id="KW-1185">Reference proteome</keyword>
<comment type="caution">
    <text evidence="1">The sequence shown here is derived from an EMBL/GenBank/DDBJ whole genome shotgun (WGS) entry which is preliminary data.</text>
</comment>
<name>A0ABD0JUF9_9CAEN</name>
<dbReference type="Proteomes" id="UP001519460">
    <property type="component" value="Unassembled WGS sequence"/>
</dbReference>
<organism evidence="1 2">
    <name type="scientific">Batillaria attramentaria</name>
    <dbReference type="NCBI Taxonomy" id="370345"/>
    <lineage>
        <taxon>Eukaryota</taxon>
        <taxon>Metazoa</taxon>
        <taxon>Spiralia</taxon>
        <taxon>Lophotrochozoa</taxon>
        <taxon>Mollusca</taxon>
        <taxon>Gastropoda</taxon>
        <taxon>Caenogastropoda</taxon>
        <taxon>Sorbeoconcha</taxon>
        <taxon>Cerithioidea</taxon>
        <taxon>Batillariidae</taxon>
        <taxon>Batillaria</taxon>
    </lineage>
</organism>
<evidence type="ECO:0000313" key="1">
    <source>
        <dbReference type="EMBL" id="KAK7478153.1"/>
    </source>
</evidence>
<accession>A0ABD0JUF9</accession>
<proteinExistence type="predicted"/>